<name>A0A023DB53_9BACL</name>
<evidence type="ECO:0000313" key="1">
    <source>
        <dbReference type="EMBL" id="GAJ38342.1"/>
    </source>
</evidence>
<dbReference type="EMBL" id="BAWO01000003">
    <property type="protein sequence ID" value="GAJ38342.1"/>
    <property type="molecule type" value="Genomic_DNA"/>
</dbReference>
<sequence>MILSVVLLFSFKAYRFITTFDGGMLVSDDVEALQKARFLATQARDPAPHYQHSQIRI</sequence>
<dbReference type="Gene3D" id="3.40.640.10">
    <property type="entry name" value="Type I PLP-dependent aspartate aminotransferase-like (Major domain)"/>
    <property type="match status" value="1"/>
</dbReference>
<protein>
    <submittedName>
        <fullName evidence="1">Uncharacterized protein</fullName>
    </submittedName>
</protein>
<dbReference type="Pfam" id="PF01041">
    <property type="entry name" value="DegT_DnrJ_EryC1"/>
    <property type="match status" value="1"/>
</dbReference>
<reference evidence="1 2" key="1">
    <citation type="submission" date="2014-04" db="EMBL/GenBank/DDBJ databases">
        <title>Whole genome shotgun sequence of Geobacillus caldoxylosilyticus NBRC 107762.</title>
        <authorList>
            <person name="Hosoyama A."/>
            <person name="Hosoyama Y."/>
            <person name="Katano-Makiyama Y."/>
            <person name="Tsuchikane K."/>
            <person name="Ohji S."/>
            <person name="Ichikawa N."/>
            <person name="Yamazoe A."/>
            <person name="Fujita N."/>
        </authorList>
    </citation>
    <scope>NUCLEOTIDE SEQUENCE [LARGE SCALE GENOMIC DNA]</scope>
    <source>
        <strain evidence="1 2">NBRC 107762</strain>
    </source>
</reference>
<dbReference type="InterPro" id="IPR015424">
    <property type="entry name" value="PyrdxlP-dep_Trfase"/>
</dbReference>
<accession>A0A023DB53</accession>
<organism evidence="1 2">
    <name type="scientific">Parageobacillus caldoxylosilyticus NBRC 107762</name>
    <dbReference type="NCBI Taxonomy" id="1220594"/>
    <lineage>
        <taxon>Bacteria</taxon>
        <taxon>Bacillati</taxon>
        <taxon>Bacillota</taxon>
        <taxon>Bacilli</taxon>
        <taxon>Bacillales</taxon>
        <taxon>Anoxybacillaceae</taxon>
        <taxon>Saccharococcus</taxon>
    </lineage>
</organism>
<comment type="caution">
    <text evidence="1">The sequence shown here is derived from an EMBL/GenBank/DDBJ whole genome shotgun (WGS) entry which is preliminary data.</text>
</comment>
<dbReference type="InterPro" id="IPR015421">
    <property type="entry name" value="PyrdxlP-dep_Trfase_major"/>
</dbReference>
<keyword evidence="2" id="KW-1185">Reference proteome</keyword>
<gene>
    <name evidence="1" type="ORF">GCA01S_003_00090</name>
</gene>
<dbReference type="InterPro" id="IPR000653">
    <property type="entry name" value="DegT/StrS_aminotransferase"/>
</dbReference>
<dbReference type="SUPFAM" id="SSF53383">
    <property type="entry name" value="PLP-dependent transferases"/>
    <property type="match status" value="1"/>
</dbReference>
<dbReference type="Proteomes" id="UP000023561">
    <property type="component" value="Unassembled WGS sequence"/>
</dbReference>
<evidence type="ECO:0000313" key="2">
    <source>
        <dbReference type="Proteomes" id="UP000023561"/>
    </source>
</evidence>
<proteinExistence type="predicted"/>
<dbReference type="AlphaFoldDB" id="A0A023DB53"/>